<evidence type="ECO:0000313" key="1">
    <source>
        <dbReference type="EMBL" id="KAI0068649.1"/>
    </source>
</evidence>
<organism evidence="1 2">
    <name type="scientific">Artomyces pyxidatus</name>
    <dbReference type="NCBI Taxonomy" id="48021"/>
    <lineage>
        <taxon>Eukaryota</taxon>
        <taxon>Fungi</taxon>
        <taxon>Dikarya</taxon>
        <taxon>Basidiomycota</taxon>
        <taxon>Agaricomycotina</taxon>
        <taxon>Agaricomycetes</taxon>
        <taxon>Russulales</taxon>
        <taxon>Auriscalpiaceae</taxon>
        <taxon>Artomyces</taxon>
    </lineage>
</organism>
<dbReference type="EMBL" id="MU277187">
    <property type="protein sequence ID" value="KAI0068649.1"/>
    <property type="molecule type" value="Genomic_DNA"/>
</dbReference>
<evidence type="ECO:0000313" key="2">
    <source>
        <dbReference type="Proteomes" id="UP000814140"/>
    </source>
</evidence>
<gene>
    <name evidence="1" type="ORF">BV25DRAFT_1792332</name>
</gene>
<keyword evidence="2" id="KW-1185">Reference proteome</keyword>
<sequence>MPNPVVIVTGASKGLGLAIASILIQDLKASVVSISRSRTYELEVLAAAHPGSLDIVECSVTDEPAVTSAIASVAAKFGRIDALVLNAGVVDPMGRIEAADIKLDAWRAHFDINFFSLVTALRAALPSLRQSRGRAIFVSSGAAVGNIAGWGPYNASKAAMNSLTRTLAEEEKDIVALAVRPGKVDTSMQLALRETGGSHMAPSVYESFVRDHAEGNLLKPEDPGYVIAKLALEAPASMSGGFVSWDSEQCKEYRRPS</sequence>
<comment type="caution">
    <text evidence="1">The sequence shown here is derived from an EMBL/GenBank/DDBJ whole genome shotgun (WGS) entry which is preliminary data.</text>
</comment>
<dbReference type="Proteomes" id="UP000814140">
    <property type="component" value="Unassembled WGS sequence"/>
</dbReference>
<accession>A0ACB8TJN8</accession>
<proteinExistence type="predicted"/>
<name>A0ACB8TJN8_9AGAM</name>
<reference evidence="1" key="1">
    <citation type="submission" date="2021-03" db="EMBL/GenBank/DDBJ databases">
        <authorList>
            <consortium name="DOE Joint Genome Institute"/>
            <person name="Ahrendt S."/>
            <person name="Looney B.P."/>
            <person name="Miyauchi S."/>
            <person name="Morin E."/>
            <person name="Drula E."/>
            <person name="Courty P.E."/>
            <person name="Chicoki N."/>
            <person name="Fauchery L."/>
            <person name="Kohler A."/>
            <person name="Kuo A."/>
            <person name="Labutti K."/>
            <person name="Pangilinan J."/>
            <person name="Lipzen A."/>
            <person name="Riley R."/>
            <person name="Andreopoulos W."/>
            <person name="He G."/>
            <person name="Johnson J."/>
            <person name="Barry K.W."/>
            <person name="Grigoriev I.V."/>
            <person name="Nagy L."/>
            <person name="Hibbett D."/>
            <person name="Henrissat B."/>
            <person name="Matheny P.B."/>
            <person name="Labbe J."/>
            <person name="Martin F."/>
        </authorList>
    </citation>
    <scope>NUCLEOTIDE SEQUENCE</scope>
    <source>
        <strain evidence="1">HHB10654</strain>
    </source>
</reference>
<reference evidence="1" key="2">
    <citation type="journal article" date="2022" name="New Phytol.">
        <title>Evolutionary transition to the ectomycorrhizal habit in the genomes of a hyperdiverse lineage of mushroom-forming fungi.</title>
        <authorList>
            <person name="Looney B."/>
            <person name="Miyauchi S."/>
            <person name="Morin E."/>
            <person name="Drula E."/>
            <person name="Courty P.E."/>
            <person name="Kohler A."/>
            <person name="Kuo A."/>
            <person name="LaButti K."/>
            <person name="Pangilinan J."/>
            <person name="Lipzen A."/>
            <person name="Riley R."/>
            <person name="Andreopoulos W."/>
            <person name="He G."/>
            <person name="Johnson J."/>
            <person name="Nolan M."/>
            <person name="Tritt A."/>
            <person name="Barry K.W."/>
            <person name="Grigoriev I.V."/>
            <person name="Nagy L.G."/>
            <person name="Hibbett D."/>
            <person name="Henrissat B."/>
            <person name="Matheny P.B."/>
            <person name="Labbe J."/>
            <person name="Martin F.M."/>
        </authorList>
    </citation>
    <scope>NUCLEOTIDE SEQUENCE</scope>
    <source>
        <strain evidence="1">HHB10654</strain>
    </source>
</reference>
<protein>
    <submittedName>
        <fullName evidence="1">Short-chain dehydrogenase</fullName>
    </submittedName>
</protein>